<dbReference type="EnsemblMetazoa" id="ACUA020388-RA">
    <property type="protein sequence ID" value="ACUA020388-PA"/>
    <property type="gene ID" value="ACUA020388"/>
</dbReference>
<dbReference type="AlphaFoldDB" id="A0A182MKC7"/>
<evidence type="ECO:0000256" key="1">
    <source>
        <dbReference type="SAM" id="Phobius"/>
    </source>
</evidence>
<proteinExistence type="predicted"/>
<reference evidence="3" key="1">
    <citation type="submission" date="2013-09" db="EMBL/GenBank/DDBJ databases">
        <title>The Genome Sequence of Anopheles culicifacies species A.</title>
        <authorList>
            <consortium name="The Broad Institute Genomics Platform"/>
            <person name="Neafsey D.E."/>
            <person name="Besansky N."/>
            <person name="Howell P."/>
            <person name="Walton C."/>
            <person name="Young S.K."/>
            <person name="Zeng Q."/>
            <person name="Gargeya S."/>
            <person name="Fitzgerald M."/>
            <person name="Haas B."/>
            <person name="Abouelleil A."/>
            <person name="Allen A.W."/>
            <person name="Alvarado L."/>
            <person name="Arachchi H.M."/>
            <person name="Berlin A.M."/>
            <person name="Chapman S.B."/>
            <person name="Gainer-Dewar J."/>
            <person name="Goldberg J."/>
            <person name="Griggs A."/>
            <person name="Gujja S."/>
            <person name="Hansen M."/>
            <person name="Howarth C."/>
            <person name="Imamovic A."/>
            <person name="Ireland A."/>
            <person name="Larimer J."/>
            <person name="McCowan C."/>
            <person name="Murphy C."/>
            <person name="Pearson M."/>
            <person name="Poon T.W."/>
            <person name="Priest M."/>
            <person name="Roberts A."/>
            <person name="Saif S."/>
            <person name="Shea T."/>
            <person name="Sisk P."/>
            <person name="Sykes S."/>
            <person name="Wortman J."/>
            <person name="Nusbaum C."/>
            <person name="Birren B."/>
        </authorList>
    </citation>
    <scope>NUCLEOTIDE SEQUENCE [LARGE SCALE GENOMIC DNA]</scope>
    <source>
        <strain evidence="3">A-37</strain>
    </source>
</reference>
<sequence>MLGSQSRSLLEAYYVAQDNDTTSSRFITKSYHLDHPLRCKSLYITLSFISLHLLGYFHFCFYLAAGGTCRMNHPNTSYLLYCPFIITCYTFKKPKLLRKHACKASYANSL</sequence>
<dbReference type="EMBL" id="AXCM01004386">
    <property type="status" value="NOT_ANNOTATED_CDS"/>
    <property type="molecule type" value="Genomic_DNA"/>
</dbReference>
<name>A0A182MKC7_9DIPT</name>
<protein>
    <submittedName>
        <fullName evidence="2">Uncharacterized protein</fullName>
    </submittedName>
</protein>
<organism evidence="2 3">
    <name type="scientific">Anopheles culicifacies</name>
    <dbReference type="NCBI Taxonomy" id="139723"/>
    <lineage>
        <taxon>Eukaryota</taxon>
        <taxon>Metazoa</taxon>
        <taxon>Ecdysozoa</taxon>
        <taxon>Arthropoda</taxon>
        <taxon>Hexapoda</taxon>
        <taxon>Insecta</taxon>
        <taxon>Pterygota</taxon>
        <taxon>Neoptera</taxon>
        <taxon>Endopterygota</taxon>
        <taxon>Diptera</taxon>
        <taxon>Nematocera</taxon>
        <taxon>Culicoidea</taxon>
        <taxon>Culicidae</taxon>
        <taxon>Anophelinae</taxon>
        <taxon>Anopheles</taxon>
        <taxon>culicifacies species complex</taxon>
    </lineage>
</organism>
<keyword evidence="3" id="KW-1185">Reference proteome</keyword>
<keyword evidence="1" id="KW-1133">Transmembrane helix</keyword>
<keyword evidence="1" id="KW-0472">Membrane</keyword>
<evidence type="ECO:0000313" key="3">
    <source>
        <dbReference type="Proteomes" id="UP000075883"/>
    </source>
</evidence>
<accession>A0A182MKC7</accession>
<dbReference type="VEuPathDB" id="VectorBase:ACUA020388"/>
<evidence type="ECO:0000313" key="2">
    <source>
        <dbReference type="EnsemblMetazoa" id="ACUA020388-PA"/>
    </source>
</evidence>
<dbReference type="Proteomes" id="UP000075883">
    <property type="component" value="Unassembled WGS sequence"/>
</dbReference>
<keyword evidence="1" id="KW-0812">Transmembrane</keyword>
<feature type="transmembrane region" description="Helical" evidence="1">
    <location>
        <begin position="42"/>
        <end position="64"/>
    </location>
</feature>
<reference evidence="2" key="2">
    <citation type="submission" date="2020-05" db="UniProtKB">
        <authorList>
            <consortium name="EnsemblMetazoa"/>
        </authorList>
    </citation>
    <scope>IDENTIFICATION</scope>
    <source>
        <strain evidence="2">A-37</strain>
    </source>
</reference>